<dbReference type="PANTHER" id="PTHR43774:SF1">
    <property type="entry name" value="PEPTIDE METHIONINE SULFOXIDE REDUCTASE MSRA 2"/>
    <property type="match status" value="1"/>
</dbReference>
<dbReference type="AlphaFoldDB" id="A0A1F6EXM5"/>
<evidence type="ECO:0000256" key="4">
    <source>
        <dbReference type="HAMAP-Rule" id="MF_01401"/>
    </source>
</evidence>
<dbReference type="Gene3D" id="3.30.1060.10">
    <property type="entry name" value="Peptide methionine sulphoxide reductase MsrA"/>
    <property type="match status" value="1"/>
</dbReference>
<feature type="active site" evidence="4">
    <location>
        <position position="18"/>
    </location>
</feature>
<keyword evidence="1 4" id="KW-0560">Oxidoreductase</keyword>
<feature type="domain" description="Peptide methionine sulphoxide reductase MsrA" evidence="5">
    <location>
        <begin position="11"/>
        <end position="162"/>
    </location>
</feature>
<gene>
    <name evidence="4" type="primary">msrA</name>
    <name evidence="6" type="ORF">A3A36_01370</name>
</gene>
<dbReference type="Proteomes" id="UP000178811">
    <property type="component" value="Unassembled WGS sequence"/>
</dbReference>
<dbReference type="EMBL" id="MFLW01000010">
    <property type="protein sequence ID" value="OGG78370.1"/>
    <property type="molecule type" value="Genomic_DNA"/>
</dbReference>
<dbReference type="InterPro" id="IPR002569">
    <property type="entry name" value="Met_Sox_Rdtase_MsrA_dom"/>
</dbReference>
<evidence type="ECO:0000313" key="7">
    <source>
        <dbReference type="Proteomes" id="UP000178811"/>
    </source>
</evidence>
<evidence type="ECO:0000256" key="2">
    <source>
        <dbReference type="ARBA" id="ARBA00047806"/>
    </source>
</evidence>
<dbReference type="HAMAP" id="MF_01401">
    <property type="entry name" value="MsrA"/>
    <property type="match status" value="1"/>
</dbReference>
<comment type="caution">
    <text evidence="6">The sequence shown here is derived from an EMBL/GenBank/DDBJ whole genome shotgun (WGS) entry which is preliminary data.</text>
</comment>
<dbReference type="InterPro" id="IPR036509">
    <property type="entry name" value="Met_Sox_Rdtase_MsrA_sf"/>
</dbReference>
<dbReference type="SUPFAM" id="SSF55068">
    <property type="entry name" value="Peptide methionine sulfoxide reductase"/>
    <property type="match status" value="1"/>
</dbReference>
<dbReference type="EC" id="1.8.4.11" evidence="4"/>
<evidence type="ECO:0000256" key="1">
    <source>
        <dbReference type="ARBA" id="ARBA00023002"/>
    </source>
</evidence>
<proteinExistence type="inferred from homology"/>
<accession>A0A1F6EXM5</accession>
<dbReference type="Pfam" id="PF01625">
    <property type="entry name" value="PMSR"/>
    <property type="match status" value="1"/>
</dbReference>
<comment type="catalytic activity">
    <reaction evidence="3 4">
        <text>[thioredoxin]-disulfide + L-methionine + H2O = L-methionine (S)-S-oxide + [thioredoxin]-dithiol</text>
        <dbReference type="Rhea" id="RHEA:19993"/>
        <dbReference type="Rhea" id="RHEA-COMP:10698"/>
        <dbReference type="Rhea" id="RHEA-COMP:10700"/>
        <dbReference type="ChEBI" id="CHEBI:15377"/>
        <dbReference type="ChEBI" id="CHEBI:29950"/>
        <dbReference type="ChEBI" id="CHEBI:50058"/>
        <dbReference type="ChEBI" id="CHEBI:57844"/>
        <dbReference type="ChEBI" id="CHEBI:58772"/>
        <dbReference type="EC" id="1.8.4.11"/>
    </reaction>
</comment>
<comment type="similarity">
    <text evidence="4">Belongs to the MsrA Met sulfoxide reductase family.</text>
</comment>
<name>A0A1F6EXM5_9BACT</name>
<evidence type="ECO:0000256" key="3">
    <source>
        <dbReference type="ARBA" id="ARBA00048782"/>
    </source>
</evidence>
<dbReference type="GO" id="GO:0008113">
    <property type="term" value="F:peptide-methionine (S)-S-oxide reductase activity"/>
    <property type="evidence" value="ECO:0007669"/>
    <property type="project" value="UniProtKB-UniRule"/>
</dbReference>
<organism evidence="6 7">
    <name type="scientific">Candidatus Kaiserbacteria bacterium RIFCSPLOWO2_01_FULL_52_12b</name>
    <dbReference type="NCBI Taxonomy" id="1798509"/>
    <lineage>
        <taxon>Bacteria</taxon>
        <taxon>Candidatus Kaiseribacteriota</taxon>
    </lineage>
</organism>
<evidence type="ECO:0000259" key="5">
    <source>
        <dbReference type="Pfam" id="PF01625"/>
    </source>
</evidence>
<reference evidence="6 7" key="1">
    <citation type="journal article" date="2016" name="Nat. Commun.">
        <title>Thousands of microbial genomes shed light on interconnected biogeochemical processes in an aquifer system.</title>
        <authorList>
            <person name="Anantharaman K."/>
            <person name="Brown C.T."/>
            <person name="Hug L.A."/>
            <person name="Sharon I."/>
            <person name="Castelle C.J."/>
            <person name="Probst A.J."/>
            <person name="Thomas B.C."/>
            <person name="Singh A."/>
            <person name="Wilkins M.J."/>
            <person name="Karaoz U."/>
            <person name="Brodie E.L."/>
            <person name="Williams K.H."/>
            <person name="Hubbard S.S."/>
            <person name="Banfield J.F."/>
        </authorList>
    </citation>
    <scope>NUCLEOTIDE SEQUENCE [LARGE SCALE GENOMIC DNA]</scope>
</reference>
<sequence length="164" mass="18443">MGGMTHESQEKATFAAGCFWGVETSFLAQTGVTNAVSGYTGGHVEHPTYESVCGGETGHAEAVEVTFDPSKTTYEKLVKKFFEMHDPTQMNRQGPDVGEQYRSVIFYHSFEQKEIAERVAKELAPQYFPKTIATSLEPAQTFWKAEDYHQRYAEKHPGRVVCHI</sequence>
<comment type="catalytic activity">
    <reaction evidence="2 4">
        <text>L-methionyl-[protein] + [thioredoxin]-disulfide + H2O = L-methionyl-(S)-S-oxide-[protein] + [thioredoxin]-dithiol</text>
        <dbReference type="Rhea" id="RHEA:14217"/>
        <dbReference type="Rhea" id="RHEA-COMP:10698"/>
        <dbReference type="Rhea" id="RHEA-COMP:10700"/>
        <dbReference type="Rhea" id="RHEA-COMP:12313"/>
        <dbReference type="Rhea" id="RHEA-COMP:12315"/>
        <dbReference type="ChEBI" id="CHEBI:15377"/>
        <dbReference type="ChEBI" id="CHEBI:16044"/>
        <dbReference type="ChEBI" id="CHEBI:29950"/>
        <dbReference type="ChEBI" id="CHEBI:44120"/>
        <dbReference type="ChEBI" id="CHEBI:50058"/>
        <dbReference type="EC" id="1.8.4.11"/>
    </reaction>
</comment>
<dbReference type="PANTHER" id="PTHR43774">
    <property type="entry name" value="PEPTIDE METHIONINE SULFOXIDE REDUCTASE"/>
    <property type="match status" value="1"/>
</dbReference>
<dbReference type="NCBIfam" id="TIGR00401">
    <property type="entry name" value="msrA"/>
    <property type="match status" value="1"/>
</dbReference>
<evidence type="ECO:0000313" key="6">
    <source>
        <dbReference type="EMBL" id="OGG78370.1"/>
    </source>
</evidence>
<comment type="function">
    <text evidence="4">Has an important function as a repair enzyme for proteins that have been inactivated by oxidation. Catalyzes the reversible oxidation-reduction of methionine sulfoxide in proteins to methionine.</text>
</comment>
<dbReference type="GO" id="GO:0033744">
    <property type="term" value="F:L-methionine:thioredoxin-disulfide S-oxidoreductase activity"/>
    <property type="evidence" value="ECO:0007669"/>
    <property type="project" value="RHEA"/>
</dbReference>
<protein>
    <recommendedName>
        <fullName evidence="4">Peptide methionine sulfoxide reductase MsrA</fullName>
        <shortName evidence="4">Protein-methionine-S-oxide reductase</shortName>
        <ecNumber evidence="4">1.8.4.11</ecNumber>
    </recommendedName>
    <alternativeName>
        <fullName evidence="4">Peptide-methionine (S)-S-oxide reductase</fullName>
        <shortName evidence="4">Peptide Met(O) reductase</shortName>
    </alternativeName>
</protein>